<evidence type="ECO:0000313" key="2">
    <source>
        <dbReference type="EMBL" id="KPI86551.1"/>
    </source>
</evidence>
<feature type="region of interest" description="Disordered" evidence="1">
    <location>
        <begin position="1"/>
        <end position="20"/>
    </location>
</feature>
<keyword evidence="3" id="KW-1185">Reference proteome</keyword>
<evidence type="ECO:0000256" key="1">
    <source>
        <dbReference type="SAM" id="MobiDB-lite"/>
    </source>
</evidence>
<dbReference type="AlphaFoldDB" id="A0A0N1PC67"/>
<evidence type="ECO:0000313" key="3">
    <source>
        <dbReference type="Proteomes" id="UP000038009"/>
    </source>
</evidence>
<reference evidence="2 3" key="1">
    <citation type="journal article" date="2015" name="PLoS Pathog.">
        <title>Leptomonas seymouri: Adaptations to the Dixenous Life Cycle Analyzed by Genome Sequencing, Transcriptome Profiling and Co-infection with Leishmania donovani.</title>
        <authorList>
            <person name="Kraeva N."/>
            <person name="Butenko A."/>
            <person name="Hlavacova J."/>
            <person name="Kostygov A."/>
            <person name="Myskova J."/>
            <person name="Grybchuk D."/>
            <person name="Lestinova T."/>
            <person name="Votypka J."/>
            <person name="Volf P."/>
            <person name="Opperdoes F."/>
            <person name="Flegontov P."/>
            <person name="Lukes J."/>
            <person name="Yurchenko V."/>
        </authorList>
    </citation>
    <scope>NUCLEOTIDE SEQUENCE [LARGE SCALE GENOMIC DNA]</scope>
    <source>
        <strain evidence="2 3">ATCC 30220</strain>
    </source>
</reference>
<dbReference type="OrthoDB" id="265684at2759"/>
<feature type="region of interest" description="Disordered" evidence="1">
    <location>
        <begin position="156"/>
        <end position="209"/>
    </location>
</feature>
<feature type="compositionally biased region" description="Low complexity" evidence="1">
    <location>
        <begin position="176"/>
        <end position="186"/>
    </location>
</feature>
<dbReference type="VEuPathDB" id="TriTrypDB:Lsey_0125_0090"/>
<dbReference type="OMA" id="TVERNEW"/>
<organism evidence="2 3">
    <name type="scientific">Leptomonas seymouri</name>
    <dbReference type="NCBI Taxonomy" id="5684"/>
    <lineage>
        <taxon>Eukaryota</taxon>
        <taxon>Discoba</taxon>
        <taxon>Euglenozoa</taxon>
        <taxon>Kinetoplastea</taxon>
        <taxon>Metakinetoplastina</taxon>
        <taxon>Trypanosomatida</taxon>
        <taxon>Trypanosomatidae</taxon>
        <taxon>Leishmaniinae</taxon>
        <taxon>Leptomonas</taxon>
    </lineage>
</organism>
<dbReference type="EMBL" id="LJSK01000125">
    <property type="protein sequence ID" value="KPI86551.1"/>
    <property type="molecule type" value="Genomic_DNA"/>
</dbReference>
<protein>
    <submittedName>
        <fullName evidence="2">Uncharacterized protein</fullName>
    </submittedName>
</protein>
<feature type="region of interest" description="Disordered" evidence="1">
    <location>
        <begin position="241"/>
        <end position="265"/>
    </location>
</feature>
<name>A0A0N1PC67_LEPSE</name>
<dbReference type="Proteomes" id="UP000038009">
    <property type="component" value="Unassembled WGS sequence"/>
</dbReference>
<feature type="compositionally biased region" description="Basic residues" evidence="1">
    <location>
        <begin position="243"/>
        <end position="252"/>
    </location>
</feature>
<gene>
    <name evidence="2" type="ORF">ABL78_4374</name>
</gene>
<accession>A0A0N1PC67</accession>
<sequence length="558" mass="61671">MPLTSSRSRRDASTSSLRAFNDGDGGTAATTLTRLEAYVAVRLDPLLGKTFDCYGLPLRRSREDQRCHFSFIKSVKGLASYLTTRINPSFQECLIRVVETESDMRFEVRQISNGKGTRARLLFSASLSTLVDVARHSVIEKDTVVFSQLPSTFQPIDKSVNKPAANSGAMAESHRSGTTSTTGTHHNSQRPPQQHKRNKDSHNSHGAASKKEELISTLFSAYGDIGLNLVFHATRAEEDRFTHHDHRHHRSSSSHGGGSSGSSHARPYTRIGLRFVSTVERNEWLSFCGEAYMGLLLDSIRINRDTVYIPDSNNGDCAAATSASIGPDAFHLEKPSEEAVENYIDFFLSARTKTDGKSNNNNNGSRTEADPLLVPFSGVLRIRSVDGSLHTREVHLEKDDGVDDAGTLVTRSYLVFRLKRRFGKGETQRIPLEGLQVYADDDQVGTSFFLECASSAKSAAELVAPSRADRSLTAHQLYTLHAVQQSFLCGTELTGSQHTVTLECEAGSFAARRQWLQWLEMALKKPVVYLSVARRNVVAQKPVEQDTHNGLLGDRVVW</sequence>
<comment type="caution">
    <text evidence="2">The sequence shown here is derived from an EMBL/GenBank/DDBJ whole genome shotgun (WGS) entry which is preliminary data.</text>
</comment>
<proteinExistence type="predicted"/>